<dbReference type="PRINTS" id="PR00599">
    <property type="entry name" value="MAPEPTIDASE"/>
</dbReference>
<keyword evidence="3 6" id="KW-0645">Protease</keyword>
<evidence type="ECO:0000256" key="3">
    <source>
        <dbReference type="ARBA" id="ARBA00022670"/>
    </source>
</evidence>
<keyword evidence="4 6" id="KW-0479">Metal-binding</keyword>
<comment type="cofactor">
    <cofactor evidence="6">
        <name>Co(2+)</name>
        <dbReference type="ChEBI" id="CHEBI:48828"/>
    </cofactor>
    <cofactor evidence="6">
        <name>Zn(2+)</name>
        <dbReference type="ChEBI" id="CHEBI:29105"/>
    </cofactor>
    <cofactor evidence="6">
        <name>Mn(2+)</name>
        <dbReference type="ChEBI" id="CHEBI:29035"/>
    </cofactor>
    <cofactor evidence="6">
        <name>Fe(2+)</name>
        <dbReference type="ChEBI" id="CHEBI:29033"/>
    </cofactor>
    <text evidence="6">Binds 2 divalent metal cations per subunit. Has a high-affinity and a low affinity metal-binding site. The true nature of the physiological cofactor is under debate. The enzyme is active with cobalt, zinc, manganese or divalent iron ions. Most likely, methionine aminopeptidases function as mononuclear Fe(2+)-metalloproteases under physiological conditions, and the catalytically relevant metal-binding site has been assigned to the histidine-containing high-affinity site.</text>
</comment>
<evidence type="ECO:0000256" key="2">
    <source>
        <dbReference type="ARBA" id="ARBA00022438"/>
    </source>
</evidence>
<dbReference type="GO" id="GO:0006508">
    <property type="term" value="P:proteolysis"/>
    <property type="evidence" value="ECO:0007669"/>
    <property type="project" value="UniProtKB-KW"/>
</dbReference>
<dbReference type="GO" id="GO:0004239">
    <property type="term" value="F:initiator methionyl aminopeptidase activity"/>
    <property type="evidence" value="ECO:0007669"/>
    <property type="project" value="UniProtKB-UniRule"/>
</dbReference>
<evidence type="ECO:0000313" key="10">
    <source>
        <dbReference type="Proteomes" id="UP000009319"/>
    </source>
</evidence>
<feature type="domain" description="Peptidase M24" evidence="8">
    <location>
        <begin position="27"/>
        <end position="254"/>
    </location>
</feature>
<dbReference type="AlphaFoldDB" id="K0PW81"/>
<comment type="caution">
    <text evidence="9">The sequence shown here is derived from an EMBL/GenBank/DDBJ whole genome shotgun (WGS) entry which is preliminary data.</text>
</comment>
<reference evidence="9 10" key="1">
    <citation type="journal article" date="2013" name="Genome Announc.">
        <title>Draft Genome Sequence of Rhizobium mesoamericanum STM3625, a Nitrogen-Fixing Symbiont of Mimosa pudica Isolated in French Guiana (South America).</title>
        <authorList>
            <person name="Moulin L."/>
            <person name="Mornico D."/>
            <person name="Melkonian R."/>
            <person name="Klonowska A."/>
        </authorList>
    </citation>
    <scope>NUCLEOTIDE SEQUENCE [LARGE SCALE GENOMIC DNA]</scope>
    <source>
        <strain evidence="9 10">STM3625</strain>
    </source>
</reference>
<feature type="binding site" evidence="6">
    <location>
        <position position="110"/>
    </location>
    <ligand>
        <name>a divalent metal cation</name>
        <dbReference type="ChEBI" id="CHEBI:60240"/>
        <label>1</label>
    </ligand>
</feature>
<keyword evidence="10" id="KW-1185">Reference proteome</keyword>
<dbReference type="EC" id="3.4.11.18" evidence="6 7"/>
<dbReference type="SUPFAM" id="SSF55920">
    <property type="entry name" value="Creatinase/aminopeptidase"/>
    <property type="match status" value="1"/>
</dbReference>
<dbReference type="PROSITE" id="PS00680">
    <property type="entry name" value="MAP_1"/>
    <property type="match status" value="1"/>
</dbReference>
<feature type="binding site" evidence="6">
    <location>
        <position position="121"/>
    </location>
    <ligand>
        <name>a divalent metal cation</name>
        <dbReference type="ChEBI" id="CHEBI:60240"/>
        <label>2</label>
        <note>catalytic</note>
    </ligand>
</feature>
<comment type="similarity">
    <text evidence="6">Belongs to the peptidase M24A family. Methionine aminopeptidase type 1 subfamily.</text>
</comment>
<feature type="binding site" evidence="6">
    <location>
        <position position="248"/>
    </location>
    <ligand>
        <name>a divalent metal cation</name>
        <dbReference type="ChEBI" id="CHEBI:60240"/>
        <label>1</label>
    </ligand>
</feature>
<dbReference type="HAMAP" id="MF_01974">
    <property type="entry name" value="MetAP_1"/>
    <property type="match status" value="1"/>
</dbReference>
<evidence type="ECO:0000256" key="5">
    <source>
        <dbReference type="ARBA" id="ARBA00022801"/>
    </source>
</evidence>
<keyword evidence="2 6" id="KW-0031">Aminopeptidase</keyword>
<name>K0PW81_9HYPH</name>
<accession>K0PW81</accession>
<evidence type="ECO:0000256" key="1">
    <source>
        <dbReference type="ARBA" id="ARBA00002521"/>
    </source>
</evidence>
<proteinExistence type="inferred from homology"/>
<feature type="binding site" evidence="6">
    <location>
        <position position="184"/>
    </location>
    <ligand>
        <name>a divalent metal cation</name>
        <dbReference type="ChEBI" id="CHEBI:60240"/>
        <label>2</label>
        <note>catalytic</note>
    </ligand>
</feature>
<dbReference type="Gene3D" id="3.90.230.10">
    <property type="entry name" value="Creatinase/methionine aminopeptidase superfamily"/>
    <property type="match status" value="1"/>
</dbReference>
<evidence type="ECO:0000256" key="7">
    <source>
        <dbReference type="RuleBase" id="RU003653"/>
    </source>
</evidence>
<comment type="function">
    <text evidence="1 6">Removes the N-terminal methionine from nascent proteins. The N-terminal methionine is often cleaved when the second residue in the primary sequence is small and uncharged (Met-Ala-, Cys, Gly, Pro, Ser, Thr, or Val). Requires deformylation of the N(alpha)-formylated initiator methionine before it can be hydrolyzed.</text>
</comment>
<comment type="subunit">
    <text evidence="6">Monomer.</text>
</comment>
<dbReference type="GO" id="GO:0005829">
    <property type="term" value="C:cytosol"/>
    <property type="evidence" value="ECO:0007669"/>
    <property type="project" value="TreeGrafter"/>
</dbReference>
<dbReference type="GO" id="GO:0046872">
    <property type="term" value="F:metal ion binding"/>
    <property type="evidence" value="ECO:0007669"/>
    <property type="project" value="UniProtKB-UniRule"/>
</dbReference>
<feature type="binding site" evidence="6">
    <location>
        <position position="121"/>
    </location>
    <ligand>
        <name>a divalent metal cation</name>
        <dbReference type="ChEBI" id="CHEBI:60240"/>
        <label>1</label>
    </ligand>
</feature>
<evidence type="ECO:0000256" key="4">
    <source>
        <dbReference type="ARBA" id="ARBA00022723"/>
    </source>
</evidence>
<dbReference type="STRING" id="1211777.BN77_2662"/>
<dbReference type="InterPro" id="IPR002467">
    <property type="entry name" value="Pept_M24A_MAP1"/>
</dbReference>
<comment type="catalytic activity">
    <reaction evidence="6 7">
        <text>Release of N-terminal amino acids, preferentially methionine, from peptides and arylamides.</text>
        <dbReference type="EC" id="3.4.11.18"/>
    </reaction>
</comment>
<dbReference type="eggNOG" id="COG0024">
    <property type="taxonomic scope" value="Bacteria"/>
</dbReference>
<dbReference type="InterPro" id="IPR036005">
    <property type="entry name" value="Creatinase/aminopeptidase-like"/>
</dbReference>
<feature type="binding site" evidence="6">
    <location>
        <position position="191"/>
    </location>
    <ligand>
        <name>substrate</name>
    </ligand>
</feature>
<dbReference type="HOGENOM" id="CLU_015857_0_0_5"/>
<evidence type="ECO:0000259" key="8">
    <source>
        <dbReference type="Pfam" id="PF00557"/>
    </source>
</evidence>
<dbReference type="Proteomes" id="UP000009319">
    <property type="component" value="Unassembled WGS sequence"/>
</dbReference>
<keyword evidence="5 6" id="KW-0378">Hydrolase</keyword>
<dbReference type="CDD" id="cd01086">
    <property type="entry name" value="MetAP1"/>
    <property type="match status" value="1"/>
</dbReference>
<feature type="binding site" evidence="6">
    <location>
        <position position="248"/>
    </location>
    <ligand>
        <name>a divalent metal cation</name>
        <dbReference type="ChEBI" id="CHEBI:60240"/>
        <label>2</label>
        <note>catalytic</note>
    </ligand>
</feature>
<organism evidence="9 10">
    <name type="scientific">Rhizobium mesoamericanum STM3625</name>
    <dbReference type="NCBI Taxonomy" id="1211777"/>
    <lineage>
        <taxon>Bacteria</taxon>
        <taxon>Pseudomonadati</taxon>
        <taxon>Pseudomonadota</taxon>
        <taxon>Alphaproteobacteria</taxon>
        <taxon>Hyphomicrobiales</taxon>
        <taxon>Rhizobiaceae</taxon>
        <taxon>Rhizobium/Agrobacterium group</taxon>
        <taxon>Rhizobium</taxon>
    </lineage>
</organism>
<dbReference type="PANTHER" id="PTHR43330">
    <property type="entry name" value="METHIONINE AMINOPEPTIDASE"/>
    <property type="match status" value="1"/>
</dbReference>
<feature type="binding site" evidence="6">
    <location>
        <position position="93"/>
    </location>
    <ligand>
        <name>substrate</name>
    </ligand>
</feature>
<evidence type="ECO:0000313" key="9">
    <source>
        <dbReference type="EMBL" id="CCM75507.1"/>
    </source>
</evidence>
<dbReference type="GO" id="GO:0070006">
    <property type="term" value="F:metalloaminopeptidase activity"/>
    <property type="evidence" value="ECO:0007669"/>
    <property type="project" value="UniProtKB-UniRule"/>
</dbReference>
<dbReference type="Pfam" id="PF00557">
    <property type="entry name" value="Peptidase_M24"/>
    <property type="match status" value="1"/>
</dbReference>
<dbReference type="InterPro" id="IPR000994">
    <property type="entry name" value="Pept_M24"/>
</dbReference>
<dbReference type="NCBIfam" id="TIGR00500">
    <property type="entry name" value="met_pdase_I"/>
    <property type="match status" value="1"/>
</dbReference>
<sequence length="278" mass="30159">MVNYIEASSAPSKNTGAIRLYGPEAFEGMRKACQVTARCLDELASIVRPGLPTDAIDRLVFEFGMDNGAIPATLNYRGYTKSTCTSINHVVCHGIPDAKPLREGDIVNIDVTYVVDGWHGDSSRMYPVGTIKRAAERLLEVTYESLLRGISAVRPGARTGAIGEAIQTYAEAERCSVVRDFCGHGVGALFHDSPNILHYGRANEGPELREGMIFTIEPMINLGRPHVKVLADGWTAVTRDRSLSAQYEHTVGVTSDGCEIFTLSPGGLDRPGLPPLNR</sequence>
<dbReference type="RefSeq" id="WP_007532300.1">
    <property type="nucleotide sequence ID" value="NZ_HF536772.1"/>
</dbReference>
<dbReference type="PANTHER" id="PTHR43330:SF27">
    <property type="entry name" value="METHIONINE AMINOPEPTIDASE"/>
    <property type="match status" value="1"/>
</dbReference>
<dbReference type="InterPro" id="IPR001714">
    <property type="entry name" value="Pept_M24_MAP"/>
</dbReference>
<feature type="binding site" evidence="6">
    <location>
        <position position="217"/>
    </location>
    <ligand>
        <name>a divalent metal cation</name>
        <dbReference type="ChEBI" id="CHEBI:60240"/>
        <label>2</label>
        <note>catalytic</note>
    </ligand>
</feature>
<dbReference type="EMBL" id="CANI01000017">
    <property type="protein sequence ID" value="CCM75507.1"/>
    <property type="molecule type" value="Genomic_DNA"/>
</dbReference>
<evidence type="ECO:0000256" key="6">
    <source>
        <dbReference type="HAMAP-Rule" id="MF_01974"/>
    </source>
</evidence>
<protein>
    <recommendedName>
        <fullName evidence="6 7">Methionine aminopeptidase</fullName>
        <shortName evidence="6">MAP</shortName>
        <shortName evidence="6">MetAP</shortName>
        <ecNumber evidence="6 7">3.4.11.18</ecNumber>
    </recommendedName>
    <alternativeName>
        <fullName evidence="6">Peptidase M</fullName>
    </alternativeName>
</protein>
<gene>
    <name evidence="6 9" type="primary">map</name>
    <name evidence="9" type="ORF">BN77_2662</name>
</gene>